<organism evidence="3 4">
    <name type="scientific">Hevea brasiliensis</name>
    <name type="common">Para rubber tree</name>
    <name type="synonym">Siphonia brasiliensis</name>
    <dbReference type="NCBI Taxonomy" id="3981"/>
    <lineage>
        <taxon>Eukaryota</taxon>
        <taxon>Viridiplantae</taxon>
        <taxon>Streptophyta</taxon>
        <taxon>Embryophyta</taxon>
        <taxon>Tracheophyta</taxon>
        <taxon>Spermatophyta</taxon>
        <taxon>Magnoliopsida</taxon>
        <taxon>eudicotyledons</taxon>
        <taxon>Gunneridae</taxon>
        <taxon>Pentapetalae</taxon>
        <taxon>rosids</taxon>
        <taxon>fabids</taxon>
        <taxon>Malpighiales</taxon>
        <taxon>Euphorbiaceae</taxon>
        <taxon>Crotonoideae</taxon>
        <taxon>Micrandreae</taxon>
        <taxon>Hevea</taxon>
    </lineage>
</organism>
<sequence length="295" mass="33326">MSESTLVMDHINNLNTLFSQLTALEYYRAENERTELLLQSLPDSYDQLIINLINNILMDYLVFNDVAAVVLEEESRRKNKEEKLFTSQQTEALLMMRGRSMERGSSGSQNHSRSNEAAISSNGYRSNLAHDSMTRLVCIYESILEGSMFMANDNTLEITAVDGILKVIKDALVVMKAEKITANLFVLLGDTLQKVDASVAAVSQESETTMMWHYKLGHMSERGLKILAKRNLLPGLKAEAIKSPYASLRMTTMQEEMEALHGNKTWELVPLPQGRKAIGNKWVYKIKRDGNDQVE</sequence>
<evidence type="ECO:0000313" key="4">
    <source>
        <dbReference type="Proteomes" id="UP000467840"/>
    </source>
</evidence>
<evidence type="ECO:0000313" key="3">
    <source>
        <dbReference type="EMBL" id="KAF2294147.1"/>
    </source>
</evidence>
<protein>
    <recommendedName>
        <fullName evidence="2">GAG-pre-integrase domain-containing protein</fullName>
    </recommendedName>
</protein>
<dbReference type="EMBL" id="JAAGAX010000013">
    <property type="protein sequence ID" value="KAF2294147.1"/>
    <property type="molecule type" value="Genomic_DNA"/>
</dbReference>
<proteinExistence type="predicted"/>
<dbReference type="AlphaFoldDB" id="A0A6A6L038"/>
<dbReference type="Proteomes" id="UP000467840">
    <property type="component" value="Chromosome 7"/>
</dbReference>
<evidence type="ECO:0000256" key="1">
    <source>
        <dbReference type="SAM" id="MobiDB-lite"/>
    </source>
</evidence>
<dbReference type="Pfam" id="PF14223">
    <property type="entry name" value="Retrotran_gag_2"/>
    <property type="match status" value="1"/>
</dbReference>
<dbReference type="Pfam" id="PF13976">
    <property type="entry name" value="gag_pre-integrs"/>
    <property type="match status" value="1"/>
</dbReference>
<name>A0A6A6L038_HEVBR</name>
<accession>A0A6A6L038</accession>
<feature type="compositionally biased region" description="Polar residues" evidence="1">
    <location>
        <begin position="109"/>
        <end position="119"/>
    </location>
</feature>
<keyword evidence="4" id="KW-1185">Reference proteome</keyword>
<feature type="region of interest" description="Disordered" evidence="1">
    <location>
        <begin position="100"/>
        <end position="119"/>
    </location>
</feature>
<evidence type="ECO:0000259" key="2">
    <source>
        <dbReference type="Pfam" id="PF13976"/>
    </source>
</evidence>
<reference evidence="3 4" key="1">
    <citation type="journal article" date="2020" name="Mol. Plant">
        <title>The Chromosome-Based Rubber Tree Genome Provides New Insights into Spurge Genome Evolution and Rubber Biosynthesis.</title>
        <authorList>
            <person name="Liu J."/>
            <person name="Shi C."/>
            <person name="Shi C.C."/>
            <person name="Li W."/>
            <person name="Zhang Q.J."/>
            <person name="Zhang Y."/>
            <person name="Li K."/>
            <person name="Lu H.F."/>
            <person name="Shi C."/>
            <person name="Zhu S.T."/>
            <person name="Xiao Z.Y."/>
            <person name="Nan H."/>
            <person name="Yue Y."/>
            <person name="Zhu X.G."/>
            <person name="Wu Y."/>
            <person name="Hong X.N."/>
            <person name="Fan G.Y."/>
            <person name="Tong Y."/>
            <person name="Zhang D."/>
            <person name="Mao C.L."/>
            <person name="Liu Y.L."/>
            <person name="Hao S.J."/>
            <person name="Liu W.Q."/>
            <person name="Lv M.Q."/>
            <person name="Zhang H.B."/>
            <person name="Liu Y."/>
            <person name="Hu-Tang G.R."/>
            <person name="Wang J.P."/>
            <person name="Wang J.H."/>
            <person name="Sun Y.H."/>
            <person name="Ni S.B."/>
            <person name="Chen W.B."/>
            <person name="Zhang X.C."/>
            <person name="Jiao Y.N."/>
            <person name="Eichler E.E."/>
            <person name="Li G.H."/>
            <person name="Liu X."/>
            <person name="Gao L.Z."/>
        </authorList>
    </citation>
    <scope>NUCLEOTIDE SEQUENCE [LARGE SCALE GENOMIC DNA]</scope>
    <source>
        <strain evidence="4">cv. GT1</strain>
        <tissue evidence="3">Leaf</tissue>
    </source>
</reference>
<comment type="caution">
    <text evidence="3">The sequence shown here is derived from an EMBL/GenBank/DDBJ whole genome shotgun (WGS) entry which is preliminary data.</text>
</comment>
<gene>
    <name evidence="3" type="ORF">GH714_007901</name>
</gene>
<dbReference type="InterPro" id="IPR025724">
    <property type="entry name" value="GAG-pre-integrase_dom"/>
</dbReference>
<feature type="domain" description="GAG-pre-integrase" evidence="2">
    <location>
        <begin position="184"/>
        <end position="239"/>
    </location>
</feature>